<evidence type="ECO:0008006" key="3">
    <source>
        <dbReference type="Google" id="ProtNLM"/>
    </source>
</evidence>
<evidence type="ECO:0000313" key="2">
    <source>
        <dbReference type="Proteomes" id="UP000193144"/>
    </source>
</evidence>
<dbReference type="Proteomes" id="UP000193144">
    <property type="component" value="Unassembled WGS sequence"/>
</dbReference>
<dbReference type="OrthoDB" id="3753758at2759"/>
<protein>
    <recommendedName>
        <fullName evidence="3">Arrestin-like N-terminal domain-containing protein</fullName>
    </recommendedName>
</protein>
<proteinExistence type="predicted"/>
<dbReference type="AlphaFoldDB" id="A0A1Y2A802"/>
<reference evidence="1 2" key="1">
    <citation type="submission" date="2016-07" db="EMBL/GenBank/DDBJ databases">
        <title>Pervasive Adenine N6-methylation of Active Genes in Fungi.</title>
        <authorList>
            <consortium name="DOE Joint Genome Institute"/>
            <person name="Mondo S.J."/>
            <person name="Dannebaum R.O."/>
            <person name="Kuo R.C."/>
            <person name="Labutti K."/>
            <person name="Haridas S."/>
            <person name="Kuo A."/>
            <person name="Salamov A."/>
            <person name="Ahrendt S.R."/>
            <person name="Lipzen A."/>
            <person name="Sullivan W."/>
            <person name="Andreopoulos W.B."/>
            <person name="Clum A."/>
            <person name="Lindquist E."/>
            <person name="Daum C."/>
            <person name="Ramamoorthy G.K."/>
            <person name="Gryganskyi A."/>
            <person name="Culley D."/>
            <person name="Magnuson J.K."/>
            <person name="James T.Y."/>
            <person name="O'Malley M.A."/>
            <person name="Stajich J.E."/>
            <person name="Spatafora J.W."/>
            <person name="Visel A."/>
            <person name="Grigoriev I.V."/>
        </authorList>
    </citation>
    <scope>NUCLEOTIDE SEQUENCE [LARGE SCALE GENOMIC DNA]</scope>
    <source>
        <strain evidence="1 2">CBS 115471</strain>
    </source>
</reference>
<dbReference type="InterPro" id="IPR014752">
    <property type="entry name" value="Arrestin-like_C"/>
</dbReference>
<accession>A0A1Y2A802</accession>
<dbReference type="EMBL" id="MCFA01000006">
    <property type="protein sequence ID" value="ORY18652.1"/>
    <property type="molecule type" value="Genomic_DNA"/>
</dbReference>
<sequence length="469" mass="51319">MADSSQVVVDIEVLECEVCGPSEGSFGCKRPGDSLEGTIYVSAASVLEFTALEVSFKGLQSTLVQGYRMPNNAIIAYPPYRYPPVLTKATDLFLDVKYQAPLHSIGIRDQVGRLRVYSFPFSFVLPRGTEYPDQEKPQQCQVLPPSMNTSQSLRAASPSSFSVTYMLDATVRYRAEHSGDGAELRSAKATQIIDYLPYTDVFPPTPTDSVPDEFVLDATTLMSKYALGSRLGSLEITTREPLPLAYSSYSPTASTECILSVTARSLAMEIQRLGALSLEIQAGIRVKTFFSTEPIICLPKQTFLTQTACIRLHDEVINLGREKYTQLQWEYSASRGNDKPPAYADAVRNDSFSTTSTLSRSSVLGLWAHDSAVLSNNNSDGAWNVTVHIPIKPLTNLLPTFCSSLVARSYSVILRVRLAGVHAKKVDLEVPLQVVYLQSFQVAIATESGHCAGPDALLAQQEVLPAYSV</sequence>
<organism evidence="1 2">
    <name type="scientific">Clohesyomyces aquaticus</name>
    <dbReference type="NCBI Taxonomy" id="1231657"/>
    <lineage>
        <taxon>Eukaryota</taxon>
        <taxon>Fungi</taxon>
        <taxon>Dikarya</taxon>
        <taxon>Ascomycota</taxon>
        <taxon>Pezizomycotina</taxon>
        <taxon>Dothideomycetes</taxon>
        <taxon>Pleosporomycetidae</taxon>
        <taxon>Pleosporales</taxon>
        <taxon>Lindgomycetaceae</taxon>
        <taxon>Clohesyomyces</taxon>
    </lineage>
</organism>
<dbReference type="Gene3D" id="2.60.40.640">
    <property type="match status" value="1"/>
</dbReference>
<name>A0A1Y2A802_9PLEO</name>
<gene>
    <name evidence="1" type="ORF">BCR34DRAFT_553973</name>
</gene>
<evidence type="ECO:0000313" key="1">
    <source>
        <dbReference type="EMBL" id="ORY18652.1"/>
    </source>
</evidence>
<keyword evidence="2" id="KW-1185">Reference proteome</keyword>
<comment type="caution">
    <text evidence="1">The sequence shown here is derived from an EMBL/GenBank/DDBJ whole genome shotgun (WGS) entry which is preliminary data.</text>
</comment>